<dbReference type="CDD" id="cd00030">
    <property type="entry name" value="C2"/>
    <property type="match status" value="1"/>
</dbReference>
<dbReference type="Gene3D" id="2.60.40.150">
    <property type="entry name" value="C2 domain"/>
    <property type="match status" value="1"/>
</dbReference>
<dbReference type="PANTHER" id="PTHR45911">
    <property type="entry name" value="C2 DOMAIN-CONTAINING PROTEIN"/>
    <property type="match status" value="1"/>
</dbReference>
<dbReference type="Proteomes" id="UP001295684">
    <property type="component" value="Unassembled WGS sequence"/>
</dbReference>
<reference evidence="6" key="1">
    <citation type="submission" date="2023-07" db="EMBL/GenBank/DDBJ databases">
        <authorList>
            <consortium name="AG Swart"/>
            <person name="Singh M."/>
            <person name="Singh A."/>
            <person name="Seah K."/>
            <person name="Emmerich C."/>
        </authorList>
    </citation>
    <scope>NUCLEOTIDE SEQUENCE</scope>
    <source>
        <strain evidence="6">DP1</strain>
    </source>
</reference>
<dbReference type="AlphaFoldDB" id="A0AAD1UGE1"/>
<dbReference type="PANTHER" id="PTHR45911:SF4">
    <property type="entry name" value="MULTIPLE C2 AND TRANSMEMBRANE DOMAIN-CONTAINING PROTEIN"/>
    <property type="match status" value="1"/>
</dbReference>
<evidence type="ECO:0000313" key="7">
    <source>
        <dbReference type="Proteomes" id="UP001295684"/>
    </source>
</evidence>
<organism evidence="6 7">
    <name type="scientific">Euplotes crassus</name>
    <dbReference type="NCBI Taxonomy" id="5936"/>
    <lineage>
        <taxon>Eukaryota</taxon>
        <taxon>Sar</taxon>
        <taxon>Alveolata</taxon>
        <taxon>Ciliophora</taxon>
        <taxon>Intramacronucleata</taxon>
        <taxon>Spirotrichea</taxon>
        <taxon>Hypotrichia</taxon>
        <taxon>Euplotida</taxon>
        <taxon>Euplotidae</taxon>
        <taxon>Moneuplotes</taxon>
    </lineage>
</organism>
<accession>A0AAD1UGE1</accession>
<dbReference type="InterPro" id="IPR035892">
    <property type="entry name" value="C2_domain_sf"/>
</dbReference>
<evidence type="ECO:0000256" key="4">
    <source>
        <dbReference type="SAM" id="Phobius"/>
    </source>
</evidence>
<evidence type="ECO:0000256" key="2">
    <source>
        <dbReference type="ARBA" id="ARBA00022837"/>
    </source>
</evidence>
<dbReference type="EMBL" id="CAMPGE010005892">
    <property type="protein sequence ID" value="CAI2364733.1"/>
    <property type="molecule type" value="Genomic_DNA"/>
</dbReference>
<dbReference type="InterPro" id="IPR000008">
    <property type="entry name" value="C2_dom"/>
</dbReference>
<evidence type="ECO:0000256" key="1">
    <source>
        <dbReference type="ARBA" id="ARBA00022723"/>
    </source>
</evidence>
<evidence type="ECO:0000313" key="6">
    <source>
        <dbReference type="EMBL" id="CAI2364733.1"/>
    </source>
</evidence>
<feature type="compositionally biased region" description="Basic and acidic residues" evidence="3">
    <location>
        <begin position="1"/>
        <end position="10"/>
    </location>
</feature>
<dbReference type="SUPFAM" id="SSF49562">
    <property type="entry name" value="C2 domain (Calcium/lipid-binding domain, CaLB)"/>
    <property type="match status" value="1"/>
</dbReference>
<dbReference type="SMART" id="SM00239">
    <property type="entry name" value="C2"/>
    <property type="match status" value="1"/>
</dbReference>
<sequence length="527" mass="61425">MSGFEFEHPRAGRANRVSASSGYVDQANRSSETKRGDTFVKKQRLLEEFGASEGFQAQDMLSKEQVKSILDDQLRKHGKSFDEELIDAIFSDKTSISRDIYGRISKRDLCDAYIEIESYFGENIGKCNYKINELKKIKSEYEAQLRETSKIEVANQYGIMENSVLTITILEAKYIKLSDYDSQGDLYATVECGDQVFKTQHKEGMQAPIWEETVTFKISTGKEEIRVSVMDRSIMKQDSVVGVLYIPITTLSDQQEIEDWFNLEDPHGGYGESHGRIRLKLWWVYSKTKLIEDRIIQTDEDIEKIFNDKNYYADKVAKLREPFPWIDNTLQNQSSHSITRVPPANDYSLTSYKSEETEDEEMKTNPIVKVVNTVFPAERTVARGVDNTFDNFSQGVLGLRSTPWFRMMQWSAIIYNLLTLCSCFLRSDFVNLSTCVLICFSIAKIETSKRWQFRLIVYCLLASWVIDLIWIIMHTSPWWRRVRYDGDVELGMRRFVVIISFLSFLFRIFVLLIFWKFSLFHRKRMSI</sequence>
<feature type="region of interest" description="Disordered" evidence="3">
    <location>
        <begin position="1"/>
        <end position="36"/>
    </location>
</feature>
<feature type="compositionally biased region" description="Polar residues" evidence="3">
    <location>
        <begin position="17"/>
        <end position="30"/>
    </location>
</feature>
<dbReference type="Pfam" id="PF00168">
    <property type="entry name" value="C2"/>
    <property type="match status" value="1"/>
</dbReference>
<keyword evidence="7" id="KW-1185">Reference proteome</keyword>
<evidence type="ECO:0000256" key="3">
    <source>
        <dbReference type="SAM" id="MobiDB-lite"/>
    </source>
</evidence>
<dbReference type="PROSITE" id="PS50004">
    <property type="entry name" value="C2"/>
    <property type="match status" value="1"/>
</dbReference>
<name>A0AAD1UGE1_EUPCR</name>
<keyword evidence="1" id="KW-0479">Metal-binding</keyword>
<keyword evidence="4" id="KW-0472">Membrane</keyword>
<keyword evidence="4" id="KW-0812">Transmembrane</keyword>
<comment type="caution">
    <text evidence="6">The sequence shown here is derived from an EMBL/GenBank/DDBJ whole genome shotgun (WGS) entry which is preliminary data.</text>
</comment>
<dbReference type="GO" id="GO:0016020">
    <property type="term" value="C:membrane"/>
    <property type="evidence" value="ECO:0007669"/>
    <property type="project" value="TreeGrafter"/>
</dbReference>
<dbReference type="GO" id="GO:0005509">
    <property type="term" value="F:calcium ion binding"/>
    <property type="evidence" value="ECO:0007669"/>
    <property type="project" value="TreeGrafter"/>
</dbReference>
<proteinExistence type="predicted"/>
<gene>
    <name evidence="6" type="ORF">ECRASSUSDP1_LOCUS6079</name>
</gene>
<evidence type="ECO:0000259" key="5">
    <source>
        <dbReference type="PROSITE" id="PS50004"/>
    </source>
</evidence>
<feature type="domain" description="C2" evidence="5">
    <location>
        <begin position="147"/>
        <end position="261"/>
    </location>
</feature>
<keyword evidence="4" id="KW-1133">Transmembrane helix</keyword>
<feature type="transmembrane region" description="Helical" evidence="4">
    <location>
        <begin position="495"/>
        <end position="515"/>
    </location>
</feature>
<keyword evidence="2" id="KW-0106">Calcium</keyword>
<feature type="transmembrane region" description="Helical" evidence="4">
    <location>
        <begin position="455"/>
        <end position="475"/>
    </location>
</feature>
<protein>
    <recommendedName>
        <fullName evidence="5">C2 domain-containing protein</fullName>
    </recommendedName>
</protein>